<protein>
    <recommendedName>
        <fullName evidence="4">Secreted protein</fullName>
    </recommendedName>
</protein>
<evidence type="ECO:0000313" key="2">
    <source>
        <dbReference type="EMBL" id="PXY37336.1"/>
    </source>
</evidence>
<dbReference type="OrthoDB" id="3636671at2"/>
<organism evidence="2 3">
    <name type="scientific">Prauserella flavalba</name>
    <dbReference type="NCBI Taxonomy" id="1477506"/>
    <lineage>
        <taxon>Bacteria</taxon>
        <taxon>Bacillati</taxon>
        <taxon>Actinomycetota</taxon>
        <taxon>Actinomycetes</taxon>
        <taxon>Pseudonocardiales</taxon>
        <taxon>Pseudonocardiaceae</taxon>
        <taxon>Prauserella</taxon>
    </lineage>
</organism>
<keyword evidence="1" id="KW-0732">Signal</keyword>
<keyword evidence="3" id="KW-1185">Reference proteome</keyword>
<feature type="signal peptide" evidence="1">
    <location>
        <begin position="1"/>
        <end position="25"/>
    </location>
</feature>
<name>A0A318M3H4_9PSEU</name>
<dbReference type="Proteomes" id="UP000247892">
    <property type="component" value="Unassembled WGS sequence"/>
</dbReference>
<evidence type="ECO:0000313" key="3">
    <source>
        <dbReference type="Proteomes" id="UP000247892"/>
    </source>
</evidence>
<feature type="chain" id="PRO_5016329498" description="Secreted protein" evidence="1">
    <location>
        <begin position="26"/>
        <end position="147"/>
    </location>
</feature>
<evidence type="ECO:0008006" key="4">
    <source>
        <dbReference type="Google" id="ProtNLM"/>
    </source>
</evidence>
<proteinExistence type="predicted"/>
<evidence type="ECO:0000256" key="1">
    <source>
        <dbReference type="SAM" id="SignalP"/>
    </source>
</evidence>
<comment type="caution">
    <text evidence="2">The sequence shown here is derived from an EMBL/GenBank/DDBJ whole genome shotgun (WGS) entry which is preliminary data.</text>
</comment>
<dbReference type="AlphaFoldDB" id="A0A318M3H4"/>
<dbReference type="RefSeq" id="WP_110335131.1">
    <property type="nucleotide sequence ID" value="NZ_JBHVKT010000066.1"/>
</dbReference>
<dbReference type="EMBL" id="MASU01000003">
    <property type="protein sequence ID" value="PXY37336.1"/>
    <property type="molecule type" value="Genomic_DNA"/>
</dbReference>
<accession>A0A318M3H4</accession>
<sequence>MRTRALLVTAAAVVLLPLSACSREAGPTPKAAAPDPGPAELRVKLEALTVDVCFTDPREMDPPGCQKYVTQLGTIPGTAQKFAGTEHPELAGAGRSLDKAIRAYRDNTCGTEGAADACTQALVDMSTALGQVEAHLAKLPEVSTQSS</sequence>
<reference evidence="2 3" key="1">
    <citation type="submission" date="2016-07" db="EMBL/GenBank/DDBJ databases">
        <title>Draft genome sequence of Prauserella sp. YIM 121212, isolated from alkaline soil.</title>
        <authorList>
            <person name="Ruckert C."/>
            <person name="Albersmeier A."/>
            <person name="Jiang C.-L."/>
            <person name="Jiang Y."/>
            <person name="Kalinowski J."/>
            <person name="Schneider O."/>
            <person name="Winkler A."/>
            <person name="Zotchev S.B."/>
        </authorList>
    </citation>
    <scope>NUCLEOTIDE SEQUENCE [LARGE SCALE GENOMIC DNA]</scope>
    <source>
        <strain evidence="2 3">YIM 121212</strain>
    </source>
</reference>
<gene>
    <name evidence="2" type="ORF">BA062_06265</name>
</gene>